<evidence type="ECO:0000313" key="2">
    <source>
        <dbReference type="EMBL" id="EGD80684.1"/>
    </source>
</evidence>
<feature type="compositionally biased region" description="Low complexity" evidence="1">
    <location>
        <begin position="645"/>
        <end position="664"/>
    </location>
</feature>
<dbReference type="EMBL" id="GL832958">
    <property type="protein sequence ID" value="EGD80684.1"/>
    <property type="molecule type" value="Genomic_DNA"/>
</dbReference>
<feature type="compositionally biased region" description="Polar residues" evidence="1">
    <location>
        <begin position="1885"/>
        <end position="1900"/>
    </location>
</feature>
<dbReference type="RefSeq" id="XP_004997245.1">
    <property type="nucleotide sequence ID" value="XM_004997188.1"/>
</dbReference>
<dbReference type="eggNOG" id="ENOG502RJ04">
    <property type="taxonomic scope" value="Eukaryota"/>
</dbReference>
<accession>F2TZV6</accession>
<evidence type="ECO:0000256" key="1">
    <source>
        <dbReference type="SAM" id="MobiDB-lite"/>
    </source>
</evidence>
<feature type="compositionally biased region" description="Low complexity" evidence="1">
    <location>
        <begin position="1049"/>
        <end position="1064"/>
    </location>
</feature>
<gene>
    <name evidence="2" type="ORF">PTSG_01274</name>
</gene>
<feature type="region of interest" description="Disordered" evidence="1">
    <location>
        <begin position="1185"/>
        <end position="1288"/>
    </location>
</feature>
<feature type="compositionally biased region" description="Low complexity" evidence="1">
    <location>
        <begin position="1221"/>
        <end position="1245"/>
    </location>
</feature>
<feature type="region of interest" description="Disordered" evidence="1">
    <location>
        <begin position="73"/>
        <end position="177"/>
    </location>
</feature>
<feature type="region of interest" description="Disordered" evidence="1">
    <location>
        <begin position="1757"/>
        <end position="1776"/>
    </location>
</feature>
<dbReference type="OrthoDB" id="407325at2759"/>
<dbReference type="KEGG" id="sre:PTSG_01274"/>
<dbReference type="InterPro" id="IPR016024">
    <property type="entry name" value="ARM-type_fold"/>
</dbReference>
<proteinExistence type="predicted"/>
<name>F2TZV6_SALR5</name>
<feature type="region of interest" description="Disordered" evidence="1">
    <location>
        <begin position="1781"/>
        <end position="1803"/>
    </location>
</feature>
<feature type="compositionally biased region" description="Low complexity" evidence="1">
    <location>
        <begin position="210"/>
        <end position="251"/>
    </location>
</feature>
<dbReference type="Proteomes" id="UP000007799">
    <property type="component" value="Unassembled WGS sequence"/>
</dbReference>
<feature type="compositionally biased region" description="Basic residues" evidence="1">
    <location>
        <begin position="934"/>
        <end position="945"/>
    </location>
</feature>
<feature type="compositionally biased region" description="Polar residues" evidence="1">
    <location>
        <begin position="136"/>
        <end position="147"/>
    </location>
</feature>
<dbReference type="PANTHER" id="PTHR36910">
    <property type="match status" value="1"/>
</dbReference>
<protein>
    <submittedName>
        <fullName evidence="2">Uncharacterized protein</fullName>
    </submittedName>
</protein>
<dbReference type="GeneID" id="16077840"/>
<feature type="region of interest" description="Disordered" evidence="1">
    <location>
        <begin position="583"/>
        <end position="680"/>
    </location>
</feature>
<feature type="compositionally biased region" description="Polar residues" evidence="1">
    <location>
        <begin position="116"/>
        <end position="129"/>
    </location>
</feature>
<feature type="compositionally biased region" description="Acidic residues" evidence="1">
    <location>
        <begin position="1790"/>
        <end position="1803"/>
    </location>
</feature>
<keyword evidence="3" id="KW-1185">Reference proteome</keyword>
<feature type="compositionally biased region" description="Low complexity" evidence="1">
    <location>
        <begin position="78"/>
        <end position="95"/>
    </location>
</feature>
<feature type="region of interest" description="Disordered" evidence="1">
    <location>
        <begin position="192"/>
        <end position="251"/>
    </location>
</feature>
<feature type="compositionally biased region" description="Basic and acidic residues" evidence="1">
    <location>
        <begin position="1015"/>
        <end position="1033"/>
    </location>
</feature>
<feature type="compositionally biased region" description="Polar residues" evidence="1">
    <location>
        <begin position="96"/>
        <end position="105"/>
    </location>
</feature>
<reference evidence="2" key="1">
    <citation type="submission" date="2009-08" db="EMBL/GenBank/DDBJ databases">
        <title>Annotation of Salpingoeca rosetta.</title>
        <authorList>
            <consortium name="The Broad Institute Genome Sequencing Platform"/>
            <person name="Russ C."/>
            <person name="Cuomo C."/>
            <person name="Burger G."/>
            <person name="Gray M.W."/>
            <person name="Holland P.W.H."/>
            <person name="King N."/>
            <person name="Lang F.B.F."/>
            <person name="Roger A.J."/>
            <person name="Ruiz-Trillo I."/>
            <person name="Young S.K."/>
            <person name="Zeng Q."/>
            <person name="Gargeya S."/>
            <person name="Alvarado L."/>
            <person name="Berlin A."/>
            <person name="Chapman S.B."/>
            <person name="Chen Z."/>
            <person name="Freedman E."/>
            <person name="Gellesch M."/>
            <person name="Goldberg J."/>
            <person name="Griggs A."/>
            <person name="Gujja S."/>
            <person name="Heilman E."/>
            <person name="Heiman D."/>
            <person name="Howarth C."/>
            <person name="Mehta T."/>
            <person name="Neiman D."/>
            <person name="Pearson M."/>
            <person name="Roberts A."/>
            <person name="Saif S."/>
            <person name="Shea T."/>
            <person name="Shenoy N."/>
            <person name="Sisk P."/>
            <person name="Stolte C."/>
            <person name="Sykes S."/>
            <person name="White J."/>
            <person name="Yandava C."/>
            <person name="Haas B."/>
            <person name="Nusbaum C."/>
            <person name="Birren B."/>
        </authorList>
    </citation>
    <scope>NUCLEOTIDE SEQUENCE [LARGE SCALE GENOMIC DNA]</scope>
    <source>
        <strain evidence="2">ATCC 50818</strain>
    </source>
</reference>
<feature type="compositionally biased region" description="Low complexity" evidence="1">
    <location>
        <begin position="586"/>
        <end position="603"/>
    </location>
</feature>
<feature type="region of interest" description="Disordered" evidence="1">
    <location>
        <begin position="863"/>
        <end position="1064"/>
    </location>
</feature>
<dbReference type="InParanoid" id="F2TZV6"/>
<sequence>MPTTTASSAMLSGDVETVLREARLLAKKCREFRACTSLGSPAAHRLLQMLSHTHTSSTPREHVASALARMGSPLSHEASTAATTATSTTTTTTTANGVSMPSFDSSPIPKPAHPAQTESPRTPSTTSVANPPHQHCQPQTPKSVSAHQQEDADSAPSPMHITGAETPRRPGAPSAEQEEALELLVWMASPRTKQDSDAEEGNGQDDAGRADTTADGGDMGSTPTTDSPARPTTTATSPMAASQDTAGTATDTTADADTIHISWPCTDVALAQRIGAFISRLFHLRYGPLTSAFPHMASTANAGRNTLSQGTFGADATVAAGQQTNEHTPVSLAQGNLQSLSSALSTIIDWLTTLPITDLSVTAMYIALKKAKGEASVRRHIVAIVLDWVAAQELGSVSGEGAEQAVEACLVLGLTDVWSAIRKAAALRVSDVLGVLTFEQTRQLFEALVSICSREDASWQETEGAVQGITTIIRKFTWVHKTALRDDGRAHGHGTFRFAAAADSLTDRSDYQLTFGEMVLPAGLPSFVVDGFNSIVYKLLAHEQLSIREYATKAYAAFLSRSQFHQALNTLENIVARLRRERGRRSFSNANSSSSNGSSGAPRSPSPSSSPSPLGTGVGSAAARARARVRARLSHPSPPRPRPRGTPSSDTVAPATSLPALHSLSPPPSPASPSSTMRTGWGAPITPLPAHEAEGLLGVCHFIIKHVPPGFLLPKWPLFFSTFSAYLAHPASTVRQATSTVFKFVVAKDSSNPVMLKLVLQGLAADWPVDVDRLASAAEATGAGDEGDGPGPSWQWKEGRLLAYELILRYCITNHVHYLFPTLLLGTPYKPRQGIEQTTDPHQSHIPKRKFRRLLSIPSTTSLLSRRGHVRSSSHHDPLPHLSFKSEGGNAHDHTPLAAPGHVSFHSHMPHAHGAPGPVTPFGPTAVDRNARSTSHKPRVPRHRAVTGAPPMRLSALDSPTATREAKDDAASMKTPPRRSPHQGSADDYHVLLSPTHTSTTPPSARSVSSSPNTTRKEMRKQTQRLDVRREATHLLSPHTPTPAKRVHAVASSSPSAANTSTGSLRDLVSRGVRTPGRRMTARKTLLRDQAVNMSSTPLKFTTYQQIRVHRLTRTLSTTPGATLAHTGSLLSHLADLDLLDTDVAPPAAGPLCVRLARSPLWGISSRECRGAMVELTQQFQRASKPDILTFDDDDDDNDGDGDDGDDEDHDAEGSLTHQHATTAPSRDPTTTPTAATPTATGPSTHPLYKLQHGHAARAPAASTVRNPLAPQTAPEPSSPVPRRLSRSKSFSVGATPMALRVVGQVVDQTPHEGEMPAWADTSRFEPLSLVLLGMTLQVVESFSSQQFELQRMAKAVLPLLTEVMRWFDPTTLHDLWLAFNPTDVSWAAHVVALSFKQSVAHAAWLKSFVSTSALSASPTQNCQRACGQMISFVEPHVTWLSPLFVARACSVPRVDATMIVCLDICLLTCTSFRPQLPNVQAVELAVVSRLVRLGKRAYPNSGLLAKVARQLQSVCAKNKCDAVPKDDAQPDHIDRAAFLGHMASTRQVPDAVVFKLALKNTVEQLHAILSDFADVCSLEAAMSLLPILARTIPLVQADEDIVKNILEAIHRCIDRLGYAHWFAVDARGELKYERASPQHHSSRVTVIDVDTVIRCKTPSAQQPPADLQRVLFSLVAPSAFQHFLNVIQSEECDISLLRRVLDVVRTLFVATASTLHLKSYLQVLAEKLRKNQPAAPPPAQQPPHLDAVTGAASLDLSIHSDGDSDDEKSVAQSLEHSGRGFANASGATADDDESDWDSWEEEDQGDAAVVQVVCEYISHFKSIFTTSRMQARLEWYRQHLNAEAQDFEAVFRSLSLEDQITISRAVSDAASTADDVEIHASATANSDTQLQHSKSTQRLAASPNPRNARVSVV</sequence>
<feature type="region of interest" description="Disordered" evidence="1">
    <location>
        <begin position="1885"/>
        <end position="1914"/>
    </location>
</feature>
<feature type="compositionally biased region" description="Acidic residues" evidence="1">
    <location>
        <begin position="1190"/>
        <end position="1211"/>
    </location>
</feature>
<feature type="compositionally biased region" description="Low complexity" evidence="1">
    <location>
        <begin position="994"/>
        <end position="1004"/>
    </location>
</feature>
<evidence type="ECO:0000313" key="3">
    <source>
        <dbReference type="Proteomes" id="UP000007799"/>
    </source>
</evidence>
<dbReference type="SUPFAM" id="SSF48371">
    <property type="entry name" value="ARM repeat"/>
    <property type="match status" value="1"/>
</dbReference>
<organism evidence="3">
    <name type="scientific">Salpingoeca rosetta (strain ATCC 50818 / BSB-021)</name>
    <dbReference type="NCBI Taxonomy" id="946362"/>
    <lineage>
        <taxon>Eukaryota</taxon>
        <taxon>Choanoflagellata</taxon>
        <taxon>Craspedida</taxon>
        <taxon>Salpingoecidae</taxon>
        <taxon>Salpingoeca</taxon>
    </lineage>
</organism>
<dbReference type="PANTHER" id="PTHR36910:SF8">
    <property type="match status" value="1"/>
</dbReference>